<keyword evidence="5" id="KW-0539">Nucleus</keyword>
<dbReference type="GO" id="GO:0000176">
    <property type="term" value="C:nuclear exosome (RNase complex)"/>
    <property type="evidence" value="ECO:0007669"/>
    <property type="project" value="TreeGrafter"/>
</dbReference>
<name>A0A6G1SP78_9ACAR</name>
<evidence type="ECO:0000313" key="7">
    <source>
        <dbReference type="EMBL" id="MDE51703.1"/>
    </source>
</evidence>
<organism evidence="7">
    <name type="scientific">Aceria tosichella</name>
    <name type="common">wheat curl mite</name>
    <dbReference type="NCBI Taxonomy" id="561515"/>
    <lineage>
        <taxon>Eukaryota</taxon>
        <taxon>Metazoa</taxon>
        <taxon>Ecdysozoa</taxon>
        <taxon>Arthropoda</taxon>
        <taxon>Chelicerata</taxon>
        <taxon>Arachnida</taxon>
        <taxon>Acari</taxon>
        <taxon>Acariformes</taxon>
        <taxon>Trombidiformes</taxon>
        <taxon>Prostigmata</taxon>
        <taxon>Eupodina</taxon>
        <taxon>Eriophyoidea</taxon>
        <taxon>Eriophyidae</taxon>
        <taxon>Eriophyinae</taxon>
        <taxon>Aceriini</taxon>
        <taxon>Aceria</taxon>
    </lineage>
</organism>
<proteinExistence type="inferred from homology"/>
<sequence length="208" mass="23068">MTRITFNNLTKADGSALIDQDDTIVQATVFGPVDIAQSKINYEEAVVEILFKPKINIPSTSPAFDSVREIEDMLKQIFKEVILVRLHPRTSISILVQEIYNNGSLLSAAINAVCCALIDAGLPLKCPVAGVSVRCEDIANCTFDFVFDNNLDLITIITRGSTTEESIKKAIKLGQDEAKKNFDSIRERVRQRFTLEEVNNSPDIGFDD</sequence>
<evidence type="ECO:0000256" key="3">
    <source>
        <dbReference type="ARBA" id="ARBA00022552"/>
    </source>
</evidence>
<keyword evidence="3" id="KW-0698">rRNA processing</keyword>
<dbReference type="GO" id="GO:0005730">
    <property type="term" value="C:nucleolus"/>
    <property type="evidence" value="ECO:0007669"/>
    <property type="project" value="TreeGrafter"/>
</dbReference>
<evidence type="ECO:0000256" key="4">
    <source>
        <dbReference type="ARBA" id="ARBA00022835"/>
    </source>
</evidence>
<dbReference type="AlphaFoldDB" id="A0A6G1SP78"/>
<protein>
    <submittedName>
        <fullName evidence="7">Exosome complex component RRP46</fullName>
    </submittedName>
</protein>
<comment type="similarity">
    <text evidence="2">Belongs to the RNase PH family.</text>
</comment>
<dbReference type="GO" id="GO:0071028">
    <property type="term" value="P:nuclear mRNA surveillance"/>
    <property type="evidence" value="ECO:0007669"/>
    <property type="project" value="TreeGrafter"/>
</dbReference>
<reference evidence="7" key="1">
    <citation type="submission" date="2018-10" db="EMBL/GenBank/DDBJ databases">
        <title>Transcriptome assembly of Aceria tosichella (Wheat curl mite) Type 2.</title>
        <authorList>
            <person name="Scully E.D."/>
            <person name="Geib S.M."/>
            <person name="Palmer N.A."/>
            <person name="Gupta A.K."/>
            <person name="Sarath G."/>
            <person name="Tatineni S."/>
        </authorList>
    </citation>
    <scope>NUCLEOTIDE SEQUENCE</scope>
    <source>
        <strain evidence="7">LincolnNE</strain>
    </source>
</reference>
<accession>A0A6G1SP78</accession>
<evidence type="ECO:0000256" key="2">
    <source>
        <dbReference type="ARBA" id="ARBA00006678"/>
    </source>
</evidence>
<dbReference type="InterPro" id="IPR027408">
    <property type="entry name" value="PNPase/RNase_PH_dom_sf"/>
</dbReference>
<dbReference type="InterPro" id="IPR050080">
    <property type="entry name" value="RNase_PH"/>
</dbReference>
<dbReference type="Pfam" id="PF01138">
    <property type="entry name" value="RNase_PH"/>
    <property type="match status" value="1"/>
</dbReference>
<dbReference type="EMBL" id="GGYP01006932">
    <property type="protein sequence ID" value="MDE51703.1"/>
    <property type="molecule type" value="Transcribed_RNA"/>
</dbReference>
<dbReference type="SUPFAM" id="SSF55666">
    <property type="entry name" value="Ribonuclease PH domain 2-like"/>
    <property type="match status" value="1"/>
</dbReference>
<dbReference type="InterPro" id="IPR036345">
    <property type="entry name" value="ExoRNase_PH_dom2_sf"/>
</dbReference>
<evidence type="ECO:0000256" key="1">
    <source>
        <dbReference type="ARBA" id="ARBA00004123"/>
    </source>
</evidence>
<keyword evidence="4" id="KW-0271">Exosome</keyword>
<dbReference type="Gene3D" id="3.30.230.70">
    <property type="entry name" value="GHMP Kinase, N-terminal domain"/>
    <property type="match status" value="1"/>
</dbReference>
<dbReference type="InterPro" id="IPR020568">
    <property type="entry name" value="Ribosomal_Su5_D2-typ_SF"/>
</dbReference>
<dbReference type="GO" id="GO:0034475">
    <property type="term" value="P:U4 snRNA 3'-end processing"/>
    <property type="evidence" value="ECO:0007669"/>
    <property type="project" value="TreeGrafter"/>
</dbReference>
<evidence type="ECO:0000256" key="5">
    <source>
        <dbReference type="ARBA" id="ARBA00023242"/>
    </source>
</evidence>
<gene>
    <name evidence="7" type="primary">Exosc5</name>
    <name evidence="7" type="ORF">g.1823</name>
</gene>
<dbReference type="GO" id="GO:0071051">
    <property type="term" value="P:poly(A)-dependent snoRNA 3'-end processing"/>
    <property type="evidence" value="ECO:0007669"/>
    <property type="project" value="TreeGrafter"/>
</dbReference>
<dbReference type="InterPro" id="IPR001247">
    <property type="entry name" value="ExoRNase_PH_dom1"/>
</dbReference>
<dbReference type="GO" id="GO:0000177">
    <property type="term" value="C:cytoplasmic exosome (RNase complex)"/>
    <property type="evidence" value="ECO:0007669"/>
    <property type="project" value="TreeGrafter"/>
</dbReference>
<dbReference type="PANTHER" id="PTHR11953">
    <property type="entry name" value="EXOSOME COMPLEX COMPONENT"/>
    <property type="match status" value="1"/>
</dbReference>
<dbReference type="SUPFAM" id="SSF54211">
    <property type="entry name" value="Ribosomal protein S5 domain 2-like"/>
    <property type="match status" value="1"/>
</dbReference>
<dbReference type="PANTHER" id="PTHR11953:SF1">
    <property type="entry name" value="EXOSOME COMPLEX COMPONENT RRP46"/>
    <property type="match status" value="1"/>
</dbReference>
<comment type="subcellular location">
    <subcellularLocation>
        <location evidence="1">Nucleus</location>
    </subcellularLocation>
</comment>
<feature type="domain" description="Exoribonuclease phosphorolytic" evidence="6">
    <location>
        <begin position="3"/>
        <end position="123"/>
    </location>
</feature>
<dbReference type="GO" id="GO:0016075">
    <property type="term" value="P:rRNA catabolic process"/>
    <property type="evidence" value="ECO:0007669"/>
    <property type="project" value="TreeGrafter"/>
</dbReference>
<dbReference type="GO" id="GO:0006364">
    <property type="term" value="P:rRNA processing"/>
    <property type="evidence" value="ECO:0007669"/>
    <property type="project" value="UniProtKB-KW"/>
</dbReference>
<dbReference type="GO" id="GO:0003723">
    <property type="term" value="F:RNA binding"/>
    <property type="evidence" value="ECO:0007669"/>
    <property type="project" value="TreeGrafter"/>
</dbReference>
<evidence type="ECO:0000259" key="6">
    <source>
        <dbReference type="Pfam" id="PF01138"/>
    </source>
</evidence>